<name>A0ABM4B5D2_HYDVU</name>
<dbReference type="InterPro" id="IPR020849">
    <property type="entry name" value="Small_GTPase_Ras-type"/>
</dbReference>
<dbReference type="PROSITE" id="PS51419">
    <property type="entry name" value="RAB"/>
    <property type="match status" value="1"/>
</dbReference>
<keyword evidence="4" id="KW-1185">Reference proteome</keyword>
<dbReference type="PANTHER" id="PTHR24070">
    <property type="entry name" value="RAS, DI-RAS, AND RHEB FAMILY MEMBERS OF SMALL GTPASE SUPERFAMILY"/>
    <property type="match status" value="1"/>
</dbReference>
<feature type="region of interest" description="Disordered" evidence="3">
    <location>
        <begin position="205"/>
        <end position="245"/>
    </location>
</feature>
<evidence type="ECO:0000256" key="3">
    <source>
        <dbReference type="SAM" id="MobiDB-lite"/>
    </source>
</evidence>
<keyword evidence="2" id="KW-0342">GTP-binding</keyword>
<dbReference type="NCBIfam" id="TIGR00231">
    <property type="entry name" value="small_GTP"/>
    <property type="match status" value="1"/>
</dbReference>
<dbReference type="SMART" id="SM00173">
    <property type="entry name" value="RAS"/>
    <property type="match status" value="1"/>
</dbReference>
<dbReference type="PROSITE" id="PS51421">
    <property type="entry name" value="RAS"/>
    <property type="match status" value="1"/>
</dbReference>
<dbReference type="PROSITE" id="PS51420">
    <property type="entry name" value="RHO"/>
    <property type="match status" value="1"/>
</dbReference>
<dbReference type="Gene3D" id="3.40.50.300">
    <property type="entry name" value="P-loop containing nucleotide triphosphate hydrolases"/>
    <property type="match status" value="1"/>
</dbReference>
<dbReference type="InterPro" id="IPR027417">
    <property type="entry name" value="P-loop_NTPase"/>
</dbReference>
<dbReference type="SMART" id="SM00174">
    <property type="entry name" value="RHO"/>
    <property type="match status" value="1"/>
</dbReference>
<evidence type="ECO:0000313" key="5">
    <source>
        <dbReference type="RefSeq" id="XP_065644047.1"/>
    </source>
</evidence>
<dbReference type="RefSeq" id="XP_065644047.1">
    <property type="nucleotide sequence ID" value="XM_065787975.1"/>
</dbReference>
<dbReference type="Pfam" id="PF00071">
    <property type="entry name" value="Ras"/>
    <property type="match status" value="1"/>
</dbReference>
<feature type="compositionally biased region" description="Polar residues" evidence="3">
    <location>
        <begin position="205"/>
        <end position="220"/>
    </location>
</feature>
<dbReference type="PRINTS" id="PR00449">
    <property type="entry name" value="RASTRNSFRMNG"/>
</dbReference>
<keyword evidence="1" id="KW-0547">Nucleotide-binding</keyword>
<organism evidence="4 5">
    <name type="scientific">Hydra vulgaris</name>
    <name type="common">Hydra</name>
    <name type="synonym">Hydra attenuata</name>
    <dbReference type="NCBI Taxonomy" id="6087"/>
    <lineage>
        <taxon>Eukaryota</taxon>
        <taxon>Metazoa</taxon>
        <taxon>Cnidaria</taxon>
        <taxon>Hydrozoa</taxon>
        <taxon>Hydroidolina</taxon>
        <taxon>Anthoathecata</taxon>
        <taxon>Aplanulata</taxon>
        <taxon>Hydridae</taxon>
        <taxon>Hydra</taxon>
    </lineage>
</organism>
<accession>A0ABM4B5D2</accession>
<dbReference type="SUPFAM" id="SSF52540">
    <property type="entry name" value="P-loop containing nucleoside triphosphate hydrolases"/>
    <property type="match status" value="1"/>
</dbReference>
<reference evidence="4" key="1">
    <citation type="submission" date="2025-05" db="UniProtKB">
        <authorList>
            <consortium name="RefSeq"/>
        </authorList>
    </citation>
    <scope>NUCLEOTIDE SEQUENCE [LARGE SCALE GENOMIC DNA]</scope>
</reference>
<protein>
    <submittedName>
        <fullName evidence="5">Uncharacterized protein LOC105845433</fullName>
    </submittedName>
</protein>
<evidence type="ECO:0000313" key="4">
    <source>
        <dbReference type="Proteomes" id="UP001652625"/>
    </source>
</evidence>
<dbReference type="Proteomes" id="UP001652625">
    <property type="component" value="Chromosome 01"/>
</dbReference>
<dbReference type="InterPro" id="IPR001806">
    <property type="entry name" value="Small_GTPase"/>
</dbReference>
<proteinExistence type="predicted"/>
<sequence length="351" mass="39600">MSNSARKSAYVFDYRITFLGGEKVGKSALINQIVKKTFIEQYTPTVSNYITHIVELEGYAHVCLITDTAGVEDFPAMRKLAILKGNAFVVVYAVDNRSSFETAKKIVLQIKHLKESDEETRVVLVGNKSDLSRVVSFEEGLDYSKRLDEEHFRSAFVESCAKVIESSENIINTTLNLYLSPKNYFQNIGSLNQFTRQRSFKSINKKNGSSAKNLNVSGNNSEKEEISIPCNKPHPRFQKRSISQPNIKTTANIDTLLAKNSKLKALDNIRRGSLPQKLLSHTVYRIRSCSISNSPSSTSISSRESDEPNQDLENIILAIPELNSLKPKHKNSINKKVRNIFRYFKPDLTIS</sequence>
<dbReference type="GeneID" id="105845433"/>
<evidence type="ECO:0000256" key="1">
    <source>
        <dbReference type="ARBA" id="ARBA00022741"/>
    </source>
</evidence>
<dbReference type="SMART" id="SM00175">
    <property type="entry name" value="RAB"/>
    <property type="match status" value="1"/>
</dbReference>
<evidence type="ECO:0000256" key="2">
    <source>
        <dbReference type="ARBA" id="ARBA00023134"/>
    </source>
</evidence>
<gene>
    <name evidence="5" type="primary">LOC105845433</name>
</gene>
<dbReference type="InterPro" id="IPR005225">
    <property type="entry name" value="Small_GTP-bd"/>
</dbReference>
<reference evidence="5" key="2">
    <citation type="submission" date="2025-08" db="UniProtKB">
        <authorList>
            <consortium name="RefSeq"/>
        </authorList>
    </citation>
    <scope>IDENTIFICATION</scope>
</reference>